<protein>
    <submittedName>
        <fullName evidence="1">Uncharacterized protein</fullName>
    </submittedName>
</protein>
<dbReference type="AlphaFoldDB" id="A0A1L9MSY8"/>
<dbReference type="VEuPathDB" id="FungiDB:ASPTUDRAFT_47180"/>
<sequence>MFRPILRHKTLQPEMQTTNLACNAGEVTVYYRPVNPMAQDCCKRQKASLFTYLVPLAYYDNTKDPLIMDACNAVGPRELVRSVACLLPFLSRHSPRAHVLSRSQPVQCGSSVVFAGRLKPLVTGCGGDQAPPFMCVLPKWVNIKLPLRGGE</sequence>
<dbReference type="EMBL" id="KV878207">
    <property type="protein sequence ID" value="OJI80159.1"/>
    <property type="molecule type" value="Genomic_DNA"/>
</dbReference>
<accession>A0A1L9MSY8</accession>
<gene>
    <name evidence="1" type="ORF">ASPTUDRAFT_47180</name>
</gene>
<name>A0A1L9MSY8_ASPTC</name>
<proteinExistence type="predicted"/>
<keyword evidence="2" id="KW-1185">Reference proteome</keyword>
<organism evidence="1 2">
    <name type="scientific">Aspergillus tubingensis (strain CBS 134.48)</name>
    <dbReference type="NCBI Taxonomy" id="767770"/>
    <lineage>
        <taxon>Eukaryota</taxon>
        <taxon>Fungi</taxon>
        <taxon>Dikarya</taxon>
        <taxon>Ascomycota</taxon>
        <taxon>Pezizomycotina</taxon>
        <taxon>Eurotiomycetes</taxon>
        <taxon>Eurotiomycetidae</taxon>
        <taxon>Eurotiales</taxon>
        <taxon>Aspergillaceae</taxon>
        <taxon>Aspergillus</taxon>
        <taxon>Aspergillus subgen. Circumdati</taxon>
    </lineage>
</organism>
<reference evidence="2" key="1">
    <citation type="journal article" date="2017" name="Genome Biol.">
        <title>Comparative genomics reveals high biological diversity and specific adaptations in the industrially and medically important fungal genus Aspergillus.</title>
        <authorList>
            <person name="de Vries R.P."/>
            <person name="Riley R."/>
            <person name="Wiebenga A."/>
            <person name="Aguilar-Osorio G."/>
            <person name="Amillis S."/>
            <person name="Uchima C.A."/>
            <person name="Anderluh G."/>
            <person name="Asadollahi M."/>
            <person name="Askin M."/>
            <person name="Barry K."/>
            <person name="Battaglia E."/>
            <person name="Bayram O."/>
            <person name="Benocci T."/>
            <person name="Braus-Stromeyer S.A."/>
            <person name="Caldana C."/>
            <person name="Canovas D."/>
            <person name="Cerqueira G.C."/>
            <person name="Chen F."/>
            <person name="Chen W."/>
            <person name="Choi C."/>
            <person name="Clum A."/>
            <person name="Dos Santos R.A."/>
            <person name="Damasio A.R."/>
            <person name="Diallinas G."/>
            <person name="Emri T."/>
            <person name="Fekete E."/>
            <person name="Flipphi M."/>
            <person name="Freyberg S."/>
            <person name="Gallo A."/>
            <person name="Gournas C."/>
            <person name="Habgood R."/>
            <person name="Hainaut M."/>
            <person name="Harispe M.L."/>
            <person name="Henrissat B."/>
            <person name="Hilden K.S."/>
            <person name="Hope R."/>
            <person name="Hossain A."/>
            <person name="Karabika E."/>
            <person name="Karaffa L."/>
            <person name="Karanyi Z."/>
            <person name="Krasevec N."/>
            <person name="Kuo A."/>
            <person name="Kusch H."/>
            <person name="LaButti K."/>
            <person name="Lagendijk E.L."/>
            <person name="Lapidus A."/>
            <person name="Levasseur A."/>
            <person name="Lindquist E."/>
            <person name="Lipzen A."/>
            <person name="Logrieco A.F."/>
            <person name="MacCabe A."/>
            <person name="Maekelae M.R."/>
            <person name="Malavazi I."/>
            <person name="Melin P."/>
            <person name="Meyer V."/>
            <person name="Mielnichuk N."/>
            <person name="Miskei M."/>
            <person name="Molnar A.P."/>
            <person name="Mule G."/>
            <person name="Ngan C.Y."/>
            <person name="Orejas M."/>
            <person name="Orosz E."/>
            <person name="Ouedraogo J.P."/>
            <person name="Overkamp K.M."/>
            <person name="Park H.-S."/>
            <person name="Perrone G."/>
            <person name="Piumi F."/>
            <person name="Punt P.J."/>
            <person name="Ram A.F."/>
            <person name="Ramon A."/>
            <person name="Rauscher S."/>
            <person name="Record E."/>
            <person name="Riano-Pachon D.M."/>
            <person name="Robert V."/>
            <person name="Roehrig J."/>
            <person name="Ruller R."/>
            <person name="Salamov A."/>
            <person name="Salih N.S."/>
            <person name="Samson R.A."/>
            <person name="Sandor E."/>
            <person name="Sanguinetti M."/>
            <person name="Schuetze T."/>
            <person name="Sepcic K."/>
            <person name="Shelest E."/>
            <person name="Sherlock G."/>
            <person name="Sophianopoulou V."/>
            <person name="Squina F.M."/>
            <person name="Sun H."/>
            <person name="Susca A."/>
            <person name="Todd R.B."/>
            <person name="Tsang A."/>
            <person name="Unkles S.E."/>
            <person name="van de Wiele N."/>
            <person name="van Rossen-Uffink D."/>
            <person name="Oliveira J.V."/>
            <person name="Vesth T.C."/>
            <person name="Visser J."/>
            <person name="Yu J.-H."/>
            <person name="Zhou M."/>
            <person name="Andersen M.R."/>
            <person name="Archer D.B."/>
            <person name="Baker S.E."/>
            <person name="Benoit I."/>
            <person name="Brakhage A.A."/>
            <person name="Braus G.H."/>
            <person name="Fischer R."/>
            <person name="Frisvad J.C."/>
            <person name="Goldman G.H."/>
            <person name="Houbraken J."/>
            <person name="Oakley B."/>
            <person name="Pocsi I."/>
            <person name="Scazzocchio C."/>
            <person name="Seiboth B."/>
            <person name="vanKuyk P.A."/>
            <person name="Wortman J."/>
            <person name="Dyer P.S."/>
            <person name="Grigoriev I.V."/>
        </authorList>
    </citation>
    <scope>NUCLEOTIDE SEQUENCE [LARGE SCALE GENOMIC DNA]</scope>
    <source>
        <strain evidence="2">CBS 134.48</strain>
    </source>
</reference>
<dbReference type="Proteomes" id="UP000184304">
    <property type="component" value="Unassembled WGS sequence"/>
</dbReference>
<evidence type="ECO:0000313" key="1">
    <source>
        <dbReference type="EMBL" id="OJI80159.1"/>
    </source>
</evidence>
<evidence type="ECO:0000313" key="2">
    <source>
        <dbReference type="Proteomes" id="UP000184304"/>
    </source>
</evidence>